<evidence type="ECO:0000313" key="3">
    <source>
        <dbReference type="EMBL" id="RKJ86440.1"/>
    </source>
</evidence>
<dbReference type="PROSITE" id="PS50231">
    <property type="entry name" value="RICIN_B_LECTIN"/>
    <property type="match status" value="1"/>
</dbReference>
<dbReference type="Proteomes" id="UP000309618">
    <property type="component" value="Unassembled WGS sequence"/>
</dbReference>
<reference evidence="3 6" key="2">
    <citation type="submission" date="2018-09" db="EMBL/GenBank/DDBJ databases">
        <title>Genome sequencing of Aeromonas veronii MS-17-88.</title>
        <authorList>
            <person name="Tekedar H.C."/>
            <person name="Arick M.A."/>
            <person name="Hsu C.-Y."/>
            <person name="Thrash A."/>
            <person name="Karsi A."/>
            <person name="Lawrence M.L."/>
            <person name="Abdelhamed H."/>
        </authorList>
    </citation>
    <scope>NUCLEOTIDE SEQUENCE [LARGE SCALE GENOMIC DNA]</scope>
    <source>
        <strain evidence="3 6">MS 17-88</strain>
    </source>
</reference>
<dbReference type="Proteomes" id="UP000281725">
    <property type="component" value="Unassembled WGS sequence"/>
</dbReference>
<comment type="caution">
    <text evidence="3">The sequence shown here is derived from an EMBL/GenBank/DDBJ whole genome shotgun (WGS) entry which is preliminary data.</text>
</comment>
<sequence length="171" mass="18944">MNNKISFACSPALLAALLLGGCTIKPPSTDVMMGSIASQPQEERSLSPLLTSGDFCVAVSQQKVLAQPCSGKDDQLFEWDLGELRLQDLCLQAKNDSEVMLAPCDGQAQWEWQKDRLFNSKVSRCLDVAGRRHTPGTPLRLAECYGGANQSFSWQRPNPWLETLKKQSLTW</sequence>
<accession>A0A318DFX4</accession>
<dbReference type="InterPro" id="IPR035992">
    <property type="entry name" value="Ricin_B-like_lectins"/>
</dbReference>
<gene>
    <name evidence="3" type="ORF">D6R50_19490</name>
    <name evidence="2" type="ORF">DAA48_11330</name>
    <name evidence="4" type="ORF">E8Q35_17950</name>
</gene>
<proteinExistence type="predicted"/>
<accession>A0A1N7AKK9</accession>
<dbReference type="Pfam" id="PF00652">
    <property type="entry name" value="Ricin_B_lectin"/>
    <property type="match status" value="1"/>
</dbReference>
<dbReference type="InterPro" id="IPR000772">
    <property type="entry name" value="Ricin_B_lectin"/>
</dbReference>
<dbReference type="EMBL" id="PZKL01000028">
    <property type="protein sequence ID" value="PTH80918.1"/>
    <property type="molecule type" value="Genomic_DNA"/>
</dbReference>
<dbReference type="PROSITE" id="PS51257">
    <property type="entry name" value="PROKAR_LIPOPROTEIN"/>
    <property type="match status" value="1"/>
</dbReference>
<evidence type="ECO:0000259" key="1">
    <source>
        <dbReference type="SMART" id="SM00458"/>
    </source>
</evidence>
<dbReference type="RefSeq" id="WP_005339265.1">
    <property type="nucleotide sequence ID" value="NZ_AP027937.1"/>
</dbReference>
<reference evidence="4 7" key="3">
    <citation type="submission" date="2019-04" db="EMBL/GenBank/DDBJ databases">
        <title>Comparative genomics of Aeromonas veronii strains pathogenic to fish.</title>
        <authorList>
            <person name="Cascarano M.C."/>
            <person name="Smyrli M."/>
            <person name="Katharios P."/>
        </authorList>
    </citation>
    <scope>NUCLEOTIDE SEQUENCE [LARGE SCALE GENOMIC DNA]</scope>
    <source>
        <strain evidence="4 7">XU1</strain>
    </source>
</reference>
<reference evidence="2 5" key="1">
    <citation type="submission" date="2018-03" db="EMBL/GenBank/DDBJ databases">
        <title>Aeromonas veronii whole genome sequencing and analysis.</title>
        <authorList>
            <person name="Xie H."/>
            <person name="Liu T."/>
            <person name="Wang K."/>
        </authorList>
    </citation>
    <scope>NUCLEOTIDE SEQUENCE [LARGE SCALE GENOMIC DNA]</scope>
    <source>
        <strain evidence="2 5">XH.VA.1</strain>
    </source>
</reference>
<protein>
    <submittedName>
        <fullName evidence="3">Lectin</fullName>
    </submittedName>
</protein>
<dbReference type="AlphaFoldDB" id="A0A1N7AKK9"/>
<name>A0A1N7AKK9_AERVE</name>
<dbReference type="Gene3D" id="2.80.10.50">
    <property type="match status" value="2"/>
</dbReference>
<feature type="domain" description="Ricin B lectin" evidence="1">
    <location>
        <begin position="46"/>
        <end position="155"/>
    </location>
</feature>
<evidence type="ECO:0000313" key="7">
    <source>
        <dbReference type="Proteomes" id="UP000309618"/>
    </source>
</evidence>
<evidence type="ECO:0000313" key="6">
    <source>
        <dbReference type="Proteomes" id="UP000281725"/>
    </source>
</evidence>
<evidence type="ECO:0000313" key="5">
    <source>
        <dbReference type="Proteomes" id="UP000241986"/>
    </source>
</evidence>
<evidence type="ECO:0000313" key="2">
    <source>
        <dbReference type="EMBL" id="PTH80918.1"/>
    </source>
</evidence>
<dbReference type="Proteomes" id="UP000241986">
    <property type="component" value="Unassembled WGS sequence"/>
</dbReference>
<dbReference type="EMBL" id="SSUX01000015">
    <property type="protein sequence ID" value="THJ41549.1"/>
    <property type="molecule type" value="Genomic_DNA"/>
</dbReference>
<evidence type="ECO:0000313" key="4">
    <source>
        <dbReference type="EMBL" id="THJ41549.1"/>
    </source>
</evidence>
<organism evidence="3 6">
    <name type="scientific">Aeromonas veronii</name>
    <dbReference type="NCBI Taxonomy" id="654"/>
    <lineage>
        <taxon>Bacteria</taxon>
        <taxon>Pseudomonadati</taxon>
        <taxon>Pseudomonadota</taxon>
        <taxon>Gammaproteobacteria</taxon>
        <taxon>Aeromonadales</taxon>
        <taxon>Aeromonadaceae</taxon>
        <taxon>Aeromonas</taxon>
    </lineage>
</organism>
<dbReference type="SMART" id="SM00458">
    <property type="entry name" value="RICIN"/>
    <property type="match status" value="1"/>
</dbReference>
<dbReference type="SUPFAM" id="SSF50370">
    <property type="entry name" value="Ricin B-like lectins"/>
    <property type="match status" value="1"/>
</dbReference>
<dbReference type="EMBL" id="RAWX01000004">
    <property type="protein sequence ID" value="RKJ86440.1"/>
    <property type="molecule type" value="Genomic_DNA"/>
</dbReference>